<dbReference type="GO" id="GO:0003677">
    <property type="term" value="F:DNA binding"/>
    <property type="evidence" value="ECO:0007669"/>
    <property type="project" value="UniProtKB-UniRule"/>
</dbReference>
<dbReference type="PROSITE" id="PS50157">
    <property type="entry name" value="ZINC_FINGER_C2H2_2"/>
    <property type="match status" value="1"/>
</dbReference>
<organism evidence="9 10">
    <name type="scientific">Exophiala spinifera</name>
    <dbReference type="NCBI Taxonomy" id="91928"/>
    <lineage>
        <taxon>Eukaryota</taxon>
        <taxon>Fungi</taxon>
        <taxon>Dikarya</taxon>
        <taxon>Ascomycota</taxon>
        <taxon>Pezizomycotina</taxon>
        <taxon>Eurotiomycetes</taxon>
        <taxon>Chaetothyriomycetidae</taxon>
        <taxon>Chaetothyriales</taxon>
        <taxon>Herpotrichiellaceae</taxon>
        <taxon>Exophiala</taxon>
    </lineage>
</organism>
<dbReference type="Pfam" id="PF05920">
    <property type="entry name" value="Homeobox_KN"/>
    <property type="match status" value="1"/>
</dbReference>
<keyword evidence="4" id="KW-0479">Metal-binding</keyword>
<feature type="compositionally biased region" description="Polar residues" evidence="6">
    <location>
        <begin position="127"/>
        <end position="139"/>
    </location>
</feature>
<protein>
    <recommendedName>
        <fullName evidence="11">C2H2-type domain-containing protein</fullName>
    </recommendedName>
</protein>
<evidence type="ECO:0000313" key="10">
    <source>
        <dbReference type="Proteomes" id="UP000053328"/>
    </source>
</evidence>
<evidence type="ECO:0000313" key="9">
    <source>
        <dbReference type="EMBL" id="KIW12225.1"/>
    </source>
</evidence>
<dbReference type="InterPro" id="IPR036236">
    <property type="entry name" value="Znf_C2H2_sf"/>
</dbReference>
<comment type="subcellular location">
    <subcellularLocation>
        <location evidence="5">Nucleus</location>
    </subcellularLocation>
</comment>
<dbReference type="InterPro" id="IPR009057">
    <property type="entry name" value="Homeodomain-like_sf"/>
</dbReference>
<dbReference type="InterPro" id="IPR001356">
    <property type="entry name" value="HD"/>
</dbReference>
<keyword evidence="10" id="KW-1185">Reference proteome</keyword>
<dbReference type="CDD" id="cd00086">
    <property type="entry name" value="homeodomain"/>
    <property type="match status" value="1"/>
</dbReference>
<evidence type="ECO:0000259" key="7">
    <source>
        <dbReference type="PROSITE" id="PS50071"/>
    </source>
</evidence>
<dbReference type="InterPro" id="IPR013087">
    <property type="entry name" value="Znf_C2H2_type"/>
</dbReference>
<evidence type="ECO:0000256" key="2">
    <source>
        <dbReference type="ARBA" id="ARBA00023155"/>
    </source>
</evidence>
<feature type="DNA-binding region" description="Homeobox" evidence="5">
    <location>
        <begin position="148"/>
        <end position="210"/>
    </location>
</feature>
<feature type="region of interest" description="Disordered" evidence="6">
    <location>
        <begin position="568"/>
        <end position="590"/>
    </location>
</feature>
<keyword evidence="4" id="KW-0863">Zinc-finger</keyword>
<evidence type="ECO:0000259" key="8">
    <source>
        <dbReference type="PROSITE" id="PS50157"/>
    </source>
</evidence>
<evidence type="ECO:0000256" key="3">
    <source>
        <dbReference type="ARBA" id="ARBA00023242"/>
    </source>
</evidence>
<dbReference type="GO" id="GO:0006355">
    <property type="term" value="P:regulation of DNA-templated transcription"/>
    <property type="evidence" value="ECO:0007669"/>
    <property type="project" value="InterPro"/>
</dbReference>
<keyword evidence="3 5" id="KW-0539">Nucleus</keyword>
<keyword evidence="4" id="KW-0862">Zinc</keyword>
<dbReference type="GO" id="GO:0005634">
    <property type="term" value="C:nucleus"/>
    <property type="evidence" value="ECO:0007669"/>
    <property type="project" value="UniProtKB-SubCell"/>
</dbReference>
<dbReference type="OrthoDB" id="10056939at2759"/>
<dbReference type="EMBL" id="KN847498">
    <property type="protein sequence ID" value="KIW12225.1"/>
    <property type="molecule type" value="Genomic_DNA"/>
</dbReference>
<evidence type="ECO:0000256" key="6">
    <source>
        <dbReference type="SAM" id="MobiDB-lite"/>
    </source>
</evidence>
<dbReference type="InterPro" id="IPR008422">
    <property type="entry name" value="KN_HD"/>
</dbReference>
<dbReference type="HOGENOM" id="CLU_350902_0_0_1"/>
<dbReference type="SUPFAM" id="SSF46689">
    <property type="entry name" value="Homeodomain-like"/>
    <property type="match status" value="1"/>
</dbReference>
<reference evidence="9 10" key="1">
    <citation type="submission" date="2015-01" db="EMBL/GenBank/DDBJ databases">
        <title>The Genome Sequence of Exophiala spinifera CBS89968.</title>
        <authorList>
            <consortium name="The Broad Institute Genomics Platform"/>
            <person name="Cuomo C."/>
            <person name="de Hoog S."/>
            <person name="Gorbushina A."/>
            <person name="Stielow B."/>
            <person name="Teixiera M."/>
            <person name="Abouelleil A."/>
            <person name="Chapman S.B."/>
            <person name="Priest M."/>
            <person name="Young S.K."/>
            <person name="Wortman J."/>
            <person name="Nusbaum C."/>
            <person name="Birren B."/>
        </authorList>
    </citation>
    <scope>NUCLEOTIDE SEQUENCE [LARGE SCALE GENOMIC DNA]</scope>
    <source>
        <strain evidence="9 10">CBS 89968</strain>
    </source>
</reference>
<name>A0A0D2B0I0_9EURO</name>
<dbReference type="AlphaFoldDB" id="A0A0D2B0I0"/>
<dbReference type="Gene3D" id="1.10.10.60">
    <property type="entry name" value="Homeodomain-like"/>
    <property type="match status" value="1"/>
</dbReference>
<dbReference type="SMART" id="SM00389">
    <property type="entry name" value="HOX"/>
    <property type="match status" value="1"/>
</dbReference>
<feature type="domain" description="C2H2-type" evidence="8">
    <location>
        <begin position="607"/>
        <end position="635"/>
    </location>
</feature>
<evidence type="ECO:0008006" key="11">
    <source>
        <dbReference type="Google" id="ProtNLM"/>
    </source>
</evidence>
<evidence type="ECO:0000256" key="5">
    <source>
        <dbReference type="PROSITE-ProRule" id="PRU00108"/>
    </source>
</evidence>
<dbReference type="SMART" id="SM00355">
    <property type="entry name" value="ZnF_C2H2"/>
    <property type="match status" value="2"/>
</dbReference>
<feature type="region of interest" description="Disordered" evidence="6">
    <location>
        <begin position="117"/>
        <end position="149"/>
    </location>
</feature>
<gene>
    <name evidence="9" type="ORF">PV08_09501</name>
</gene>
<dbReference type="VEuPathDB" id="FungiDB:PV08_09501"/>
<evidence type="ECO:0000256" key="1">
    <source>
        <dbReference type="ARBA" id="ARBA00023125"/>
    </source>
</evidence>
<proteinExistence type="predicted"/>
<feature type="region of interest" description="Disordered" evidence="6">
    <location>
        <begin position="220"/>
        <end position="297"/>
    </location>
</feature>
<dbReference type="GO" id="GO:0008270">
    <property type="term" value="F:zinc ion binding"/>
    <property type="evidence" value="ECO:0007669"/>
    <property type="project" value="UniProtKB-KW"/>
</dbReference>
<evidence type="ECO:0000256" key="4">
    <source>
        <dbReference type="PROSITE-ProRule" id="PRU00042"/>
    </source>
</evidence>
<keyword evidence="1 5" id="KW-0238">DNA-binding</keyword>
<dbReference type="PROSITE" id="PS00028">
    <property type="entry name" value="ZINC_FINGER_C2H2_1"/>
    <property type="match status" value="1"/>
</dbReference>
<feature type="domain" description="Homeobox" evidence="7">
    <location>
        <begin position="146"/>
        <end position="209"/>
    </location>
</feature>
<keyword evidence="2 5" id="KW-0371">Homeobox</keyword>
<accession>A0A0D2B0I0</accession>
<dbReference type="RefSeq" id="XP_016232441.1">
    <property type="nucleotide sequence ID" value="XM_016383818.1"/>
</dbReference>
<dbReference type="PROSITE" id="PS50071">
    <property type="entry name" value="HOMEOBOX_2"/>
    <property type="match status" value="1"/>
</dbReference>
<feature type="compositionally biased region" description="Polar residues" evidence="6">
    <location>
        <begin position="242"/>
        <end position="252"/>
    </location>
</feature>
<sequence>MSGARRGLNLGSSRNAGDGINVCDQHGTGSYVAGATHSQPVSDAPLPFPGAEVPARADDLDQHLDYTSFFDFDSFMAYDSQDPVPDLGFATEKVRSIDTIDARHDMSALIATSSAPIEPDDAIDFPQPNQTTTSTTAEGSDNKAMPFPNQKKIKFSPRQIKILHDWLVKHLDCPYASAETAADLSASTGLTIQQVRDWLSRTRQRKLDAMLNCSSSIDTLARQLDEDPTTARPMRTGPGDRNPSTRQSSQASESKRGARSLDVSASSAPDSDLGHDNCTPEDLSIRSGRGSSPTIDRAQDAPSMIEWWFGHLPEEVRPQNSQQGTCSSQRRFQVFWDRQLNQCDMILLSKGHFVRDSTLGQKRAFLRLLLLLELEMTQMMMSVRTLEEAYYSLDDTTLDLLSGIISGLLDSSLDPVCDLDKIRTSLWLILRPLWSQTQPGTSLHSSLNGIDCSVVKAIKHELANWTTETLMLIEEQEKLARPEGSVREAETCTKPSLTPGTSSWWENEISAAFSSRRWETGHHSHLLNSLDTERNVEHLTTTLSTAILNQGKTKSVASASTAGSARSRSSYASLGSRRGRRRWGSSSKQPFNMLPSLTQAFEPQGKYHCTFCDKSFAQKKIWKKHERSIHLLEESWICEKMGPGASCDFCGASPFAKGVYCPWHNTLRCWTRPETERTFYRKQDFVQHLRGWHKADLGSFALKGSATSGAQDRFRHTTQLSVVQLTCYFCGFLSSCVDERLAHVGRHFDEGVDMAQWKRDCPEESNIAPEGDMHDMPLPEAEFTDDLEWMDASYLGLVTDTS</sequence>
<dbReference type="SUPFAM" id="SSF57667">
    <property type="entry name" value="beta-beta-alpha zinc fingers"/>
    <property type="match status" value="1"/>
</dbReference>
<dbReference type="Proteomes" id="UP000053328">
    <property type="component" value="Unassembled WGS sequence"/>
</dbReference>
<dbReference type="STRING" id="91928.A0A0D2B0I0"/>
<dbReference type="GeneID" id="27336584"/>